<evidence type="ECO:0000313" key="3">
    <source>
        <dbReference type="EnsemblMetazoa" id="ASIC000638-PA"/>
    </source>
</evidence>
<dbReference type="Proteomes" id="UP000030765">
    <property type="component" value="Unassembled WGS sequence"/>
</dbReference>
<proteinExistence type="predicted"/>
<dbReference type="VEuPathDB" id="VectorBase:ASIS014512"/>
<evidence type="ECO:0000313" key="4">
    <source>
        <dbReference type="Proteomes" id="UP000030765"/>
    </source>
</evidence>
<accession>A0A084VAE2</accession>
<evidence type="ECO:0000313" key="2">
    <source>
        <dbReference type="EMBL" id="KFB34936.1"/>
    </source>
</evidence>
<reference evidence="3" key="2">
    <citation type="submission" date="2020-05" db="UniProtKB">
        <authorList>
            <consortium name="EnsemblMetazoa"/>
        </authorList>
    </citation>
    <scope>IDENTIFICATION</scope>
</reference>
<protein>
    <submittedName>
        <fullName evidence="2 3">Uncharacterized protein</fullName>
    </submittedName>
</protein>
<evidence type="ECO:0000256" key="1">
    <source>
        <dbReference type="SAM" id="MobiDB-lite"/>
    </source>
</evidence>
<organism evidence="2">
    <name type="scientific">Anopheles sinensis</name>
    <name type="common">Mosquito</name>
    <dbReference type="NCBI Taxonomy" id="74873"/>
    <lineage>
        <taxon>Eukaryota</taxon>
        <taxon>Metazoa</taxon>
        <taxon>Ecdysozoa</taxon>
        <taxon>Arthropoda</taxon>
        <taxon>Hexapoda</taxon>
        <taxon>Insecta</taxon>
        <taxon>Pterygota</taxon>
        <taxon>Neoptera</taxon>
        <taxon>Endopterygota</taxon>
        <taxon>Diptera</taxon>
        <taxon>Nematocera</taxon>
        <taxon>Culicoidea</taxon>
        <taxon>Culicidae</taxon>
        <taxon>Anophelinae</taxon>
        <taxon>Anopheles</taxon>
    </lineage>
</organism>
<dbReference type="EMBL" id="KE524116">
    <property type="protein sequence ID" value="KFB34936.1"/>
    <property type="molecule type" value="Genomic_DNA"/>
</dbReference>
<name>A0A084VAE2_ANOSI</name>
<reference evidence="2 4" key="1">
    <citation type="journal article" date="2014" name="BMC Genomics">
        <title>Genome sequence of Anopheles sinensis provides insight into genetics basis of mosquito competence for malaria parasites.</title>
        <authorList>
            <person name="Zhou D."/>
            <person name="Zhang D."/>
            <person name="Ding G."/>
            <person name="Shi L."/>
            <person name="Hou Q."/>
            <person name="Ye Y."/>
            <person name="Xu Y."/>
            <person name="Zhou H."/>
            <person name="Xiong C."/>
            <person name="Li S."/>
            <person name="Yu J."/>
            <person name="Hong S."/>
            <person name="Yu X."/>
            <person name="Zou P."/>
            <person name="Chen C."/>
            <person name="Chang X."/>
            <person name="Wang W."/>
            <person name="Lv Y."/>
            <person name="Sun Y."/>
            <person name="Ma L."/>
            <person name="Shen B."/>
            <person name="Zhu C."/>
        </authorList>
    </citation>
    <scope>NUCLEOTIDE SEQUENCE [LARGE SCALE GENOMIC DNA]</scope>
</reference>
<sequence>MSLTPDEAFSHASKTPARTFDTPPAVDRWVGKKDGSKFAHFPPLWSTPGRQGLTHLACLTSQGPYTTALARCALMMPHSLPVRDSLEPAADDSDSGNSREKFIRWLGLLKKPLIWDSDN</sequence>
<dbReference type="AlphaFoldDB" id="A0A084VAE2"/>
<feature type="region of interest" description="Disordered" evidence="1">
    <location>
        <begin position="1"/>
        <end position="25"/>
    </location>
</feature>
<dbReference type="VEuPathDB" id="VectorBase:ASIC000638"/>
<keyword evidence="4" id="KW-1185">Reference proteome</keyword>
<gene>
    <name evidence="2" type="ORF">ZHAS_00000638</name>
</gene>
<dbReference type="EnsemblMetazoa" id="ASIC000638-RA">
    <property type="protein sequence ID" value="ASIC000638-PA"/>
    <property type="gene ID" value="ASIC000638"/>
</dbReference>
<dbReference type="EMBL" id="ATLV01003135">
    <property type="status" value="NOT_ANNOTATED_CDS"/>
    <property type="molecule type" value="Genomic_DNA"/>
</dbReference>